<dbReference type="PIRSF" id="PIRSF018982">
    <property type="entry name" value="EutC"/>
    <property type="match status" value="1"/>
</dbReference>
<dbReference type="GO" id="GO:0008851">
    <property type="term" value="F:ethanolamine ammonia-lyase activity"/>
    <property type="evidence" value="ECO:0007669"/>
    <property type="project" value="UniProtKB-UniRule"/>
</dbReference>
<dbReference type="GO" id="GO:0009350">
    <property type="term" value="C:ethanolamine ammonia-lyase complex"/>
    <property type="evidence" value="ECO:0007669"/>
    <property type="project" value="UniProtKB-UniRule"/>
</dbReference>
<dbReference type="EC" id="4.3.1.7" evidence="5"/>
<evidence type="ECO:0000313" key="6">
    <source>
        <dbReference type="EMBL" id="CAB1222587.1"/>
    </source>
</evidence>
<reference evidence="6 7" key="1">
    <citation type="submission" date="2020-02" db="EMBL/GenBank/DDBJ databases">
        <authorList>
            <person name="Chaudhuri R."/>
        </authorList>
    </citation>
    <scope>NUCLEOTIDE SEQUENCE [LARGE SCALE GENOMIC DNA]</scope>
    <source>
        <strain evidence="6">SFB21</strain>
    </source>
</reference>
<comment type="subunit">
    <text evidence="5">The basic unit is a heterodimer which dimerizes to form tetramers. The heterotetramers trimerize; 6 large subunits form a core ring with 6 small subunits projecting outwards.</text>
</comment>
<dbReference type="RefSeq" id="WP_174560842.1">
    <property type="nucleotide sequence ID" value="NZ_CADDTS010000049.1"/>
</dbReference>
<evidence type="ECO:0000313" key="7">
    <source>
        <dbReference type="Proteomes" id="UP000489961"/>
    </source>
</evidence>
<evidence type="ECO:0000256" key="4">
    <source>
        <dbReference type="ARBA" id="ARBA00024446"/>
    </source>
</evidence>
<proteinExistence type="inferred from homology"/>
<organism evidence="6 7">
    <name type="scientific">Acinetobacter bouvetii</name>
    <dbReference type="NCBI Taxonomy" id="202951"/>
    <lineage>
        <taxon>Bacteria</taxon>
        <taxon>Pseudomonadati</taxon>
        <taxon>Pseudomonadota</taxon>
        <taxon>Gammaproteobacteria</taxon>
        <taxon>Moraxellales</taxon>
        <taxon>Moraxellaceae</taxon>
        <taxon>Acinetobacter</taxon>
    </lineage>
</organism>
<dbReference type="InterPro" id="IPR009246">
    <property type="entry name" value="EutC"/>
</dbReference>
<comment type="function">
    <text evidence="5">Catalyzes the deamination of various vicinal amino-alcohols to oxo compounds. Allows this organism to utilize ethanolamine as the sole source of nitrogen and carbon in the presence of external vitamin B12.</text>
</comment>
<comment type="catalytic activity">
    <reaction evidence="5">
        <text>ethanolamine = acetaldehyde + NH4(+)</text>
        <dbReference type="Rhea" id="RHEA:15313"/>
        <dbReference type="ChEBI" id="CHEBI:15343"/>
        <dbReference type="ChEBI" id="CHEBI:28938"/>
        <dbReference type="ChEBI" id="CHEBI:57603"/>
        <dbReference type="EC" id="4.3.1.7"/>
    </reaction>
</comment>
<dbReference type="NCBIfam" id="NF003971">
    <property type="entry name" value="PRK05465.1"/>
    <property type="match status" value="1"/>
</dbReference>
<name>A0A811GEA0_9GAMM</name>
<keyword evidence="2 5" id="KW-0456">Lyase</keyword>
<evidence type="ECO:0000256" key="3">
    <source>
        <dbReference type="ARBA" id="ARBA00023285"/>
    </source>
</evidence>
<feature type="binding site" evidence="5">
    <location>
        <position position="188"/>
    </location>
    <ligand>
        <name>adenosylcob(III)alamin</name>
        <dbReference type="ChEBI" id="CHEBI:18408"/>
    </ligand>
</feature>
<dbReference type="HAMAP" id="MF_00601">
    <property type="entry name" value="EutC"/>
    <property type="match status" value="1"/>
</dbReference>
<dbReference type="GO" id="GO:0006520">
    <property type="term" value="P:amino acid metabolic process"/>
    <property type="evidence" value="ECO:0007669"/>
    <property type="project" value="InterPro"/>
</dbReference>
<evidence type="ECO:0000256" key="1">
    <source>
        <dbReference type="ARBA" id="ARBA00022628"/>
    </source>
</evidence>
<accession>A0A811GEA0</accession>
<keyword evidence="1 5" id="KW-0846">Cobalamin</keyword>
<dbReference type="InterPro" id="IPR042255">
    <property type="entry name" value="EutC_N"/>
</dbReference>
<evidence type="ECO:0000256" key="5">
    <source>
        <dbReference type="HAMAP-Rule" id="MF_00601"/>
    </source>
</evidence>
<dbReference type="Gene3D" id="1.10.30.40">
    <property type="entry name" value="Ethanolamine ammonia-lyase light chain (EutC), N-terminal domain"/>
    <property type="match status" value="1"/>
</dbReference>
<comment type="similarity">
    <text evidence="5">Belongs to the EutC family.</text>
</comment>
<dbReference type="Proteomes" id="UP000489961">
    <property type="component" value="Unassembled WGS sequence"/>
</dbReference>
<comment type="caution">
    <text evidence="6">The sequence shown here is derived from an EMBL/GenBank/DDBJ whole genome shotgun (WGS) entry which is preliminary data.</text>
</comment>
<gene>
    <name evidence="5 6" type="primary">eutC</name>
    <name evidence="6" type="ORF">SFB21_3157</name>
</gene>
<keyword evidence="3 5" id="KW-0170">Cobalt</keyword>
<dbReference type="PANTHER" id="PTHR39330">
    <property type="entry name" value="ETHANOLAMINE AMMONIA-LYASE LIGHT CHAIN"/>
    <property type="match status" value="1"/>
</dbReference>
<dbReference type="EMBL" id="CADDTS010000049">
    <property type="protein sequence ID" value="CAB1222587.1"/>
    <property type="molecule type" value="Genomic_DNA"/>
</dbReference>
<dbReference type="UniPathway" id="UPA00560"/>
<dbReference type="InterPro" id="IPR042251">
    <property type="entry name" value="EutC_C"/>
</dbReference>
<sequence>MKIAYDIQFQTELKTNDWEQLKQFTDARIALGRAGGSQPTKPLLEFQLAHAQAKDAVLKILDVASLTEKLANLDSDVLYIQSCSENKDCYLKRPDLGRQLSEPSRALLQQYKLQYPDDDDVVIVASDGLSARAIEDNAPAFIAQLQQACIHEGWSLAPLIIATGSRVALGDEVAQILQAKMLVMLIGERPGLSSPDSMGIYYTWNAYKGCHDALRNCISNVRPAGLSSQIAIQRLIALMRKSRQLQLSGVQLKDEHEMTVEAQETTHLERLF</sequence>
<dbReference type="GO" id="GO:0031471">
    <property type="term" value="C:ethanolamine degradation polyhedral organelle"/>
    <property type="evidence" value="ECO:0007669"/>
    <property type="project" value="UniProtKB-UniRule"/>
</dbReference>
<dbReference type="AlphaFoldDB" id="A0A811GEA0"/>
<comment type="subcellular location">
    <subcellularLocation>
        <location evidence="5">Bacterial microcompartment</location>
    </subcellularLocation>
</comment>
<evidence type="ECO:0000256" key="2">
    <source>
        <dbReference type="ARBA" id="ARBA00023239"/>
    </source>
</evidence>
<comment type="pathway">
    <text evidence="5">Amine and polyamine degradation; ethanolamine degradation.</text>
</comment>
<comment type="cofactor">
    <cofactor evidence="5">
        <name>adenosylcob(III)alamin</name>
        <dbReference type="ChEBI" id="CHEBI:18408"/>
    </cofactor>
    <text evidence="5">Binds between the large and small subunits.</text>
</comment>
<dbReference type="PANTHER" id="PTHR39330:SF1">
    <property type="entry name" value="ETHANOLAMINE AMMONIA-LYASE SMALL SUBUNIT"/>
    <property type="match status" value="1"/>
</dbReference>
<feature type="binding site" evidence="5">
    <location>
        <position position="167"/>
    </location>
    <ligand>
        <name>adenosylcob(III)alamin</name>
        <dbReference type="ChEBI" id="CHEBI:18408"/>
    </ligand>
</feature>
<protein>
    <recommendedName>
        <fullName evidence="5">Ethanolamine ammonia-lyase small subunit</fullName>
        <shortName evidence="5">EAL small subunit</shortName>
        <ecNumber evidence="5">4.3.1.7</ecNumber>
    </recommendedName>
</protein>
<dbReference type="Gene3D" id="3.40.50.11240">
    <property type="entry name" value="Ethanolamine ammonia-lyase light chain (EutC)"/>
    <property type="match status" value="1"/>
</dbReference>
<feature type="binding site" evidence="5">
    <location>
        <position position="217"/>
    </location>
    <ligand>
        <name>adenosylcob(III)alamin</name>
        <dbReference type="ChEBI" id="CHEBI:18408"/>
    </ligand>
</feature>
<keyword evidence="4 5" id="KW-1283">Bacterial microcompartment</keyword>
<dbReference type="Pfam" id="PF05985">
    <property type="entry name" value="EutC"/>
    <property type="match status" value="1"/>
</dbReference>
<dbReference type="GO" id="GO:0046336">
    <property type="term" value="P:ethanolamine catabolic process"/>
    <property type="evidence" value="ECO:0007669"/>
    <property type="project" value="UniProtKB-UniRule"/>
</dbReference>
<dbReference type="GO" id="GO:0031419">
    <property type="term" value="F:cobalamin binding"/>
    <property type="evidence" value="ECO:0007669"/>
    <property type="project" value="UniProtKB-UniRule"/>
</dbReference>